<organism evidence="12 13">
    <name type="scientific">Serratia aquatilis</name>
    <dbReference type="NCBI Taxonomy" id="1737515"/>
    <lineage>
        <taxon>Bacteria</taxon>
        <taxon>Pseudomonadati</taxon>
        <taxon>Pseudomonadota</taxon>
        <taxon>Gammaproteobacteria</taxon>
        <taxon>Enterobacterales</taxon>
        <taxon>Yersiniaceae</taxon>
        <taxon>Serratia</taxon>
    </lineage>
</organism>
<evidence type="ECO:0000259" key="11">
    <source>
        <dbReference type="Pfam" id="PF13954"/>
    </source>
</evidence>
<evidence type="ECO:0000256" key="3">
    <source>
        <dbReference type="ARBA" id="ARBA00022448"/>
    </source>
</evidence>
<feature type="domain" description="PapC-like C-terminal" evidence="10">
    <location>
        <begin position="789"/>
        <end position="853"/>
    </location>
</feature>
<dbReference type="Pfam" id="PF13953">
    <property type="entry name" value="PapC_C"/>
    <property type="match status" value="1"/>
</dbReference>
<dbReference type="Proteomes" id="UP001589792">
    <property type="component" value="Unassembled WGS sequence"/>
</dbReference>
<keyword evidence="13" id="KW-1185">Reference proteome</keyword>
<evidence type="ECO:0000256" key="8">
    <source>
        <dbReference type="ARBA" id="ARBA00023237"/>
    </source>
</evidence>
<dbReference type="Pfam" id="PF13954">
    <property type="entry name" value="PapC_N"/>
    <property type="match status" value="1"/>
</dbReference>
<dbReference type="EMBL" id="JBHLXG010000018">
    <property type="protein sequence ID" value="MFC0228372.1"/>
    <property type="molecule type" value="Genomic_DNA"/>
</dbReference>
<feature type="domain" description="PapC N-terminal" evidence="11">
    <location>
        <begin position="40"/>
        <end position="191"/>
    </location>
</feature>
<keyword evidence="5 9" id="KW-0812">Transmembrane</keyword>
<keyword evidence="6" id="KW-0732">Signal</keyword>
<dbReference type="InterPro" id="IPR018030">
    <property type="entry name" value="Fimbrial_membr_usher_CS"/>
</dbReference>
<evidence type="ECO:0000256" key="9">
    <source>
        <dbReference type="RuleBase" id="RU003884"/>
    </source>
</evidence>
<protein>
    <submittedName>
        <fullName evidence="12">Fimbrial biogenesis usher protein</fullName>
    </submittedName>
</protein>
<evidence type="ECO:0000313" key="13">
    <source>
        <dbReference type="Proteomes" id="UP001589792"/>
    </source>
</evidence>
<comment type="similarity">
    <text evidence="2 9">Belongs to the fimbrial export usher family.</text>
</comment>
<evidence type="ECO:0000256" key="2">
    <source>
        <dbReference type="ARBA" id="ARBA00008064"/>
    </source>
</evidence>
<dbReference type="Gene3D" id="2.60.40.3110">
    <property type="match status" value="1"/>
</dbReference>
<dbReference type="NCBIfam" id="NF011740">
    <property type="entry name" value="PRK15193.1"/>
    <property type="match status" value="1"/>
</dbReference>
<keyword evidence="9" id="KW-1029">Fimbrium biogenesis</keyword>
<accession>A0ABV6EH89</accession>
<dbReference type="Gene3D" id="3.10.20.410">
    <property type="match status" value="1"/>
</dbReference>
<dbReference type="RefSeq" id="WP_380678248.1">
    <property type="nucleotide sequence ID" value="NZ_CP173186.1"/>
</dbReference>
<dbReference type="InterPro" id="IPR037224">
    <property type="entry name" value="PapC_N_sf"/>
</dbReference>
<evidence type="ECO:0000256" key="5">
    <source>
        <dbReference type="ARBA" id="ARBA00022692"/>
    </source>
</evidence>
<evidence type="ECO:0000259" key="10">
    <source>
        <dbReference type="Pfam" id="PF13953"/>
    </source>
</evidence>
<keyword evidence="3 9" id="KW-0813">Transport</keyword>
<dbReference type="PANTHER" id="PTHR30451:SF6">
    <property type="entry name" value="OUTER MEMBRANE USHER PROTEIN SFMD"/>
    <property type="match status" value="1"/>
</dbReference>
<evidence type="ECO:0000256" key="6">
    <source>
        <dbReference type="ARBA" id="ARBA00022729"/>
    </source>
</evidence>
<proteinExistence type="inferred from homology"/>
<comment type="caution">
    <text evidence="12">The sequence shown here is derived from an EMBL/GenBank/DDBJ whole genome shotgun (WGS) entry which is preliminary data.</text>
</comment>
<dbReference type="InterPro" id="IPR000015">
    <property type="entry name" value="Fimb_usher"/>
</dbReference>
<comment type="subcellular location">
    <subcellularLocation>
        <location evidence="1 9">Cell outer membrane</location>
        <topology evidence="1 9">Multi-pass membrane protein</topology>
    </subcellularLocation>
</comment>
<dbReference type="SUPFAM" id="SSF141729">
    <property type="entry name" value="FimD N-terminal domain-like"/>
    <property type="match status" value="1"/>
</dbReference>
<evidence type="ECO:0000256" key="1">
    <source>
        <dbReference type="ARBA" id="ARBA00004571"/>
    </source>
</evidence>
<dbReference type="InterPro" id="IPR043142">
    <property type="entry name" value="PapC-like_C_sf"/>
</dbReference>
<reference evidence="12 13" key="1">
    <citation type="submission" date="2024-09" db="EMBL/GenBank/DDBJ databases">
        <authorList>
            <person name="Sun Q."/>
            <person name="Mori K."/>
        </authorList>
    </citation>
    <scope>NUCLEOTIDE SEQUENCE [LARGE SCALE GENOMIC DNA]</scope>
    <source>
        <strain evidence="12 13">CCM 8626</strain>
    </source>
</reference>
<keyword evidence="8 9" id="KW-0998">Cell outer membrane</keyword>
<keyword evidence="7 9" id="KW-0472">Membrane</keyword>
<dbReference type="Pfam" id="PF00577">
    <property type="entry name" value="Usher"/>
    <property type="match status" value="1"/>
</dbReference>
<evidence type="ECO:0000313" key="12">
    <source>
        <dbReference type="EMBL" id="MFC0228372.1"/>
    </source>
</evidence>
<dbReference type="InterPro" id="IPR042186">
    <property type="entry name" value="FimD_plug_dom"/>
</dbReference>
<dbReference type="InterPro" id="IPR025949">
    <property type="entry name" value="PapC-like_C"/>
</dbReference>
<evidence type="ECO:0000256" key="7">
    <source>
        <dbReference type="ARBA" id="ARBA00023136"/>
    </source>
</evidence>
<dbReference type="PROSITE" id="PS01151">
    <property type="entry name" value="FIMBRIAL_USHER"/>
    <property type="match status" value="1"/>
</dbReference>
<sequence length="868" mass="94819">MKRSVRRDIFEEKGLMPHFSSLAAALMAILYSGMSSAESYFNPAFLSDDVTKVSDLSRFEKGTNQAPGTYRVEIIVNEELVATQDMNFIAAPSGASIKPSAGGLEPCMDQRWLKRIGVNIAAHPNLSKLKPEECVDLVKEVTGAEVTFDFARQRLTINIPQASLLNAVRGYIPPEEWDEGIPAVLLNYNASGNSGSNGDSYYLNLQSGANAGAWRLRNNSSWSYSTSSDGTTYNRWKSIGTYVQRAIIPLKSTLVMGESNTNNSLFDSTGFRGARMYSTDSMYPDALQGFAPTVRGIARSNAKITIRQNGFVIYQNFVPPGPFVIDDMNARISSGDLEVTVEERDGNNQVFTVPYSTVPMLLREGRFKYDVVVGTFRSGNSQQSEPGFSQLTLIGGLPNGYTVYGGGQIAARYAAAAIGIGKNLGNWGAISFDATHAYSKLADDSTYDGQSVRFLYAKSLNEYGTNFRVLGYRYSTQGFHTLSDVAYKQLEGYDNQLEIDGNYSKVPIVATYYNLRYNRKQNFQANITQSLGEYGSLYLSGNQQTYWGTTRTNVMYQLGYSSGWRGINYALGLAWNKTLDTNENNRIASLNVSIPFSVLFGRRYSTDSLLDRAYATVAASRDSNGKNTVRTGLSGTLLEGRNLAYSVTQNSGSTSGGNVNLNWQGTYNTLGLGYSYGRGQHDLNWQVAGGVVGHADGVTFSQPLGDTNVLIKAPGAAGVRVENQTGVRTDWRGYAVVPYASNYRYNRIALDTNSMDQNTDITDNVANVVPTEGAVVRATFDPRIGVRALFTVKRGDNLVPFGAMVREETTGTTSMVGEDGQLYMSGLPLQGKFLISWGKDAGSQCKASYSLPKENLKQAVMVATATCN</sequence>
<name>A0ABV6EH89_9GAMM</name>
<dbReference type="NCBIfam" id="NF011745">
    <property type="entry name" value="PRK15198.1"/>
    <property type="match status" value="1"/>
</dbReference>
<gene>
    <name evidence="12" type="ORF">ACFFJ3_18030</name>
</gene>
<dbReference type="Gene3D" id="2.60.40.2610">
    <property type="entry name" value="Outer membrane usher protein FimD, plug domain"/>
    <property type="match status" value="1"/>
</dbReference>
<evidence type="ECO:0000256" key="4">
    <source>
        <dbReference type="ARBA" id="ARBA00022452"/>
    </source>
</evidence>
<dbReference type="Gene3D" id="2.60.40.2070">
    <property type="match status" value="1"/>
</dbReference>
<dbReference type="InterPro" id="IPR025885">
    <property type="entry name" value="PapC_N"/>
</dbReference>
<dbReference type="PANTHER" id="PTHR30451">
    <property type="entry name" value="OUTER MEMBRANE USHER PROTEIN"/>
    <property type="match status" value="1"/>
</dbReference>
<keyword evidence="4" id="KW-1134">Transmembrane beta strand</keyword>